<feature type="compositionally biased region" description="Low complexity" evidence="1">
    <location>
        <begin position="630"/>
        <end position="646"/>
    </location>
</feature>
<feature type="region of interest" description="Disordered" evidence="1">
    <location>
        <begin position="803"/>
        <end position="1081"/>
    </location>
</feature>
<feature type="compositionally biased region" description="Polar residues" evidence="1">
    <location>
        <begin position="658"/>
        <end position="677"/>
    </location>
</feature>
<feature type="compositionally biased region" description="Polar residues" evidence="1">
    <location>
        <begin position="985"/>
        <end position="999"/>
    </location>
</feature>
<protein>
    <submittedName>
        <fullName evidence="2">Uncharacterized protein</fullName>
    </submittedName>
</protein>
<dbReference type="InterPro" id="IPR014710">
    <property type="entry name" value="RmlC-like_jellyroll"/>
</dbReference>
<keyword evidence="3" id="KW-1185">Reference proteome</keyword>
<dbReference type="Gene3D" id="2.60.120.10">
    <property type="entry name" value="Jelly Rolls"/>
    <property type="match status" value="1"/>
</dbReference>
<feature type="compositionally biased region" description="Basic and acidic residues" evidence="1">
    <location>
        <begin position="876"/>
        <end position="886"/>
    </location>
</feature>
<name>A0A1B8ATQ7_FUSPO</name>
<gene>
    <name evidence="2" type="ORF">FPOA_04457</name>
</gene>
<dbReference type="PANTHER" id="PTHR40434:SF1">
    <property type="entry name" value="CUPIN TYPE-1 DOMAIN-CONTAINING PROTEIN"/>
    <property type="match status" value="1"/>
</dbReference>
<dbReference type="InterPro" id="IPR011051">
    <property type="entry name" value="RmlC_Cupin_sf"/>
</dbReference>
<feature type="region of interest" description="Disordered" evidence="1">
    <location>
        <begin position="658"/>
        <end position="754"/>
    </location>
</feature>
<comment type="caution">
    <text evidence="2">The sequence shown here is derived from an EMBL/GenBank/DDBJ whole genome shotgun (WGS) entry which is preliminary data.</text>
</comment>
<feature type="compositionally biased region" description="Polar residues" evidence="1">
    <location>
        <begin position="1012"/>
        <end position="1029"/>
    </location>
</feature>
<feature type="compositionally biased region" description="Polar residues" evidence="1">
    <location>
        <begin position="940"/>
        <end position="954"/>
    </location>
</feature>
<reference evidence="2 3" key="1">
    <citation type="submission" date="2016-06" db="EMBL/GenBank/DDBJ databases">
        <title>Living apart together: crosstalk between the core and supernumerary genomes in a fungal plant pathogen.</title>
        <authorList>
            <person name="Vanheule A."/>
            <person name="Audenaert K."/>
            <person name="Warris S."/>
            <person name="Van De Geest H."/>
            <person name="Schijlen E."/>
            <person name="Hofte M."/>
            <person name="De Saeger S."/>
            <person name="Haesaert G."/>
            <person name="Waalwijk C."/>
            <person name="Van Der Lee T."/>
        </authorList>
    </citation>
    <scope>NUCLEOTIDE SEQUENCE [LARGE SCALE GENOMIC DNA]</scope>
    <source>
        <strain evidence="2 3">2516</strain>
    </source>
</reference>
<feature type="region of interest" description="Disordered" evidence="1">
    <location>
        <begin position="324"/>
        <end position="359"/>
    </location>
</feature>
<feature type="region of interest" description="Disordered" evidence="1">
    <location>
        <begin position="99"/>
        <end position="124"/>
    </location>
</feature>
<evidence type="ECO:0000313" key="3">
    <source>
        <dbReference type="Proteomes" id="UP000091967"/>
    </source>
</evidence>
<dbReference type="AlphaFoldDB" id="A0A1B8ATQ7"/>
<dbReference type="OMA" id="RQSINYN"/>
<feature type="compositionally biased region" description="Polar residues" evidence="1">
    <location>
        <begin position="863"/>
        <end position="875"/>
    </location>
</feature>
<dbReference type="SUPFAM" id="SSF51182">
    <property type="entry name" value="RmlC-like cupins"/>
    <property type="match status" value="1"/>
</dbReference>
<sequence>MSFRNEYEEQVRAWGFNRVVTWSDSPNTHYPPHSHASLTTHLITQGSMTLWYPQEEDDQKQVYTAGSRIDVDAGRVHEVIIGGSGCTMHLTSQECKQFSPMGNEQSAETPRGHRKLSKPPHCSQTTAAGLPYATTAVTPHCEHFSNSYLVGSLPPTPNKASSTRRVAPGLGIAIPASDGVSPVPTPTCRESRRDPMPRRSSVQSEQSPRLPSFVNNSRASSMAQESGYRTLSRADSMPVTVPRGSSAYNTRATEPKSLLGAKEKLPSEPIISKFKIHSDEAGQDVTDDNNYAYHSAGSSISRTNSDVSLYMPMRRRSIVQIPGVATRAHHSNPPVSAKSSFRKSLPPTPSQSRRNSIESGMARRMSMPTTIPSQTHSSSRAVTPVEADYKQLGGMKFGSLRITNGAPVNSPVPGNDVKQQGASESALAIPCADYFDEQAINATNLVNEGLNTAETGSMTPGKVTTQVPSSVAEHLSNTDKSRTGHGQMSGNGNAVSFPVAEVVHPREDTNSKPDPKKMHLDLENKMLKGLTRSDSGFIPSPSSEKTQRTASRNDSGYSSNVSLRSLPSLRSGVTEKSTMATERLDTDVSGMSSPSDSNSTRTSSLVPSQARNRLPIHLEVPLSLTDDDASTCPTSPSSPTSRPFSPFAISSRMRLSSLKSTRSFEPRVSSTATTPSILTRGDDNDQLPAITPDITRGGSKISRFLNGSLKKGSSKKTEDVSVVEQSVPNNTLGLNSRSRPRSRRSTLRNEPSKDTLHTILSVESQTVNITPGLEEEDPTKSIEKLAVKKPSRRQSWRRSIAQMFGSRSADASPTIGSLSESTPRRPSTAMELSSQNFEPISGTRAVSSRSSRPAPRKTASSSGSLPSPTRKTNTMQERRDKPELAHLRTNSSAPNLSANRRMSLNPSQMETQQGSRTRASPPVSMQNRNVKPSRGKQQGHSRSMTPSFPINSRPTGRRLSLPQDYGRTTPQNRHVSHNRAESRNSNRGMAMSPGNSMGPQSGFHVQQPRVLSYSSNGTQQTGPAISQSSHNRRVSAPTQPRPGPGMPRSRSSTTLMQMQQQMELQLQQQQQQQQQQQLRPQPSLHAWAPMDMYTLNQQLQQNYMMQNQALVYGASNMVQQYPDIYVTGPVPNQPTHGRQSSQGGGMYAPDPPFRVLHSYNSPAYRHAPIWSQ</sequence>
<evidence type="ECO:0000313" key="2">
    <source>
        <dbReference type="EMBL" id="OBS23909.1"/>
    </source>
</evidence>
<feature type="compositionally biased region" description="Polar residues" evidence="1">
    <location>
        <begin position="540"/>
        <end position="565"/>
    </location>
</feature>
<dbReference type="STRING" id="36050.A0A1B8ATQ7"/>
<feature type="compositionally biased region" description="Polar residues" evidence="1">
    <location>
        <begin position="888"/>
        <end position="930"/>
    </location>
</feature>
<evidence type="ECO:0000256" key="1">
    <source>
        <dbReference type="SAM" id="MobiDB-lite"/>
    </source>
</evidence>
<feature type="region of interest" description="Disordered" evidence="1">
    <location>
        <begin position="472"/>
        <end position="494"/>
    </location>
</feature>
<feature type="compositionally biased region" description="Low complexity" evidence="1">
    <location>
        <begin position="843"/>
        <end position="862"/>
    </location>
</feature>
<feature type="region of interest" description="Disordered" evidence="1">
    <location>
        <begin position="529"/>
        <end position="646"/>
    </location>
</feature>
<proteinExistence type="predicted"/>
<dbReference type="EMBL" id="LYXU01000002">
    <property type="protein sequence ID" value="OBS23909.1"/>
    <property type="molecule type" value="Genomic_DNA"/>
</dbReference>
<dbReference type="PANTHER" id="PTHR40434">
    <property type="entry name" value="CUPIN_2 DOMAIN-CONTAINING PROTEIN"/>
    <property type="match status" value="1"/>
</dbReference>
<feature type="compositionally biased region" description="Polar residues" evidence="1">
    <location>
        <begin position="484"/>
        <end position="494"/>
    </location>
</feature>
<accession>A0A1B8ATQ7</accession>
<feature type="compositionally biased region" description="Polar residues" evidence="1">
    <location>
        <begin position="723"/>
        <end position="735"/>
    </location>
</feature>
<feature type="compositionally biased region" description="Polar residues" evidence="1">
    <location>
        <begin position="99"/>
        <end position="108"/>
    </location>
</feature>
<organism evidence="2 3">
    <name type="scientific">Fusarium poae</name>
    <dbReference type="NCBI Taxonomy" id="36050"/>
    <lineage>
        <taxon>Eukaryota</taxon>
        <taxon>Fungi</taxon>
        <taxon>Dikarya</taxon>
        <taxon>Ascomycota</taxon>
        <taxon>Pezizomycotina</taxon>
        <taxon>Sordariomycetes</taxon>
        <taxon>Hypocreomycetidae</taxon>
        <taxon>Hypocreales</taxon>
        <taxon>Nectriaceae</taxon>
        <taxon>Fusarium</taxon>
    </lineage>
</organism>
<feature type="compositionally biased region" description="Low complexity" evidence="1">
    <location>
        <begin position="592"/>
        <end position="604"/>
    </location>
</feature>
<feature type="compositionally biased region" description="Low complexity" evidence="1">
    <location>
        <begin position="1046"/>
        <end position="1078"/>
    </location>
</feature>
<dbReference type="Proteomes" id="UP000091967">
    <property type="component" value="Unassembled WGS sequence"/>
</dbReference>
<feature type="region of interest" description="Disordered" evidence="1">
    <location>
        <begin position="172"/>
        <end position="232"/>
    </location>
</feature>
<feature type="compositionally biased region" description="Polar residues" evidence="1">
    <location>
        <begin position="200"/>
        <end position="229"/>
    </location>
</feature>
<feature type="compositionally biased region" description="Polar residues" evidence="1">
    <location>
        <begin position="809"/>
        <end position="838"/>
    </location>
</feature>